<dbReference type="Proteomes" id="UP000178323">
    <property type="component" value="Unassembled WGS sequence"/>
</dbReference>
<dbReference type="NCBIfam" id="TIGR00059">
    <property type="entry name" value="L17"/>
    <property type="match status" value="1"/>
</dbReference>
<dbReference type="PROSITE" id="PS01167">
    <property type="entry name" value="RIBOSOMAL_L17"/>
    <property type="match status" value="1"/>
</dbReference>
<dbReference type="InterPro" id="IPR036373">
    <property type="entry name" value="Ribosomal_bL17_sf"/>
</dbReference>
<keyword evidence="2 4" id="KW-0689">Ribosomal protein</keyword>
<evidence type="ECO:0000256" key="5">
    <source>
        <dbReference type="RuleBase" id="RU000660"/>
    </source>
</evidence>
<dbReference type="Gene3D" id="3.90.1030.10">
    <property type="entry name" value="Ribosomal protein L17"/>
    <property type="match status" value="1"/>
</dbReference>
<name>A0A1F5S939_9BACT</name>
<proteinExistence type="inferred from homology"/>
<dbReference type="EMBL" id="MFFS01000006">
    <property type="protein sequence ID" value="OGF22973.1"/>
    <property type="molecule type" value="Genomic_DNA"/>
</dbReference>
<dbReference type="SUPFAM" id="SSF64263">
    <property type="entry name" value="Prokaryotic ribosomal protein L17"/>
    <property type="match status" value="1"/>
</dbReference>
<reference evidence="6 7" key="1">
    <citation type="journal article" date="2016" name="Nat. Commun.">
        <title>Thousands of microbial genomes shed light on interconnected biogeochemical processes in an aquifer system.</title>
        <authorList>
            <person name="Anantharaman K."/>
            <person name="Brown C.T."/>
            <person name="Hug L.A."/>
            <person name="Sharon I."/>
            <person name="Castelle C.J."/>
            <person name="Probst A.J."/>
            <person name="Thomas B.C."/>
            <person name="Singh A."/>
            <person name="Wilkins M.J."/>
            <person name="Karaoz U."/>
            <person name="Brodie E.L."/>
            <person name="Williams K.H."/>
            <person name="Hubbard S.S."/>
            <person name="Banfield J.F."/>
        </authorList>
    </citation>
    <scope>NUCLEOTIDE SEQUENCE [LARGE SCALE GENOMIC DNA]</scope>
</reference>
<organism evidence="6 7">
    <name type="scientific">Candidatus Falkowbacteria bacterium RBG_13_39_14</name>
    <dbReference type="NCBI Taxonomy" id="1797985"/>
    <lineage>
        <taxon>Bacteria</taxon>
        <taxon>Candidatus Falkowiibacteriota</taxon>
    </lineage>
</organism>
<evidence type="ECO:0000256" key="1">
    <source>
        <dbReference type="ARBA" id="ARBA00008777"/>
    </source>
</evidence>
<accession>A0A1F5S939</accession>
<dbReference type="Pfam" id="PF01196">
    <property type="entry name" value="Ribosomal_L17"/>
    <property type="match status" value="1"/>
</dbReference>
<dbReference type="HAMAP" id="MF_01368">
    <property type="entry name" value="Ribosomal_bL17"/>
    <property type="match status" value="1"/>
</dbReference>
<dbReference type="GO" id="GO:0022625">
    <property type="term" value="C:cytosolic large ribosomal subunit"/>
    <property type="evidence" value="ECO:0007669"/>
    <property type="project" value="TreeGrafter"/>
</dbReference>
<evidence type="ECO:0000256" key="2">
    <source>
        <dbReference type="ARBA" id="ARBA00022980"/>
    </source>
</evidence>
<comment type="subunit">
    <text evidence="4">Part of the 50S ribosomal subunit. Contacts protein L32.</text>
</comment>
<evidence type="ECO:0000256" key="4">
    <source>
        <dbReference type="HAMAP-Rule" id="MF_01368"/>
    </source>
</evidence>
<dbReference type="PANTHER" id="PTHR14413">
    <property type="entry name" value="RIBOSOMAL PROTEIN L17"/>
    <property type="match status" value="1"/>
</dbReference>
<dbReference type="InterPro" id="IPR000456">
    <property type="entry name" value="Ribosomal_bL17"/>
</dbReference>
<dbReference type="GO" id="GO:0003735">
    <property type="term" value="F:structural constituent of ribosome"/>
    <property type="evidence" value="ECO:0007669"/>
    <property type="project" value="InterPro"/>
</dbReference>
<evidence type="ECO:0000313" key="6">
    <source>
        <dbReference type="EMBL" id="OGF22973.1"/>
    </source>
</evidence>
<evidence type="ECO:0000256" key="3">
    <source>
        <dbReference type="ARBA" id="ARBA00023274"/>
    </source>
</evidence>
<dbReference type="InterPro" id="IPR047859">
    <property type="entry name" value="Ribosomal_bL17_CS"/>
</dbReference>
<protein>
    <recommendedName>
        <fullName evidence="4">Large ribosomal subunit protein bL17</fullName>
    </recommendedName>
</protein>
<keyword evidence="3 4" id="KW-0687">Ribonucleoprotein</keyword>
<sequence>MNHNNKGKILDRKKEARGLLLRGLVTQLFIHEKIKTTLAKAKVVRPIAEKIITKGKNNNLATFRVILKYVLKEDAAKKVVKDISPRYKERAGGYTRIVKLGLRKGDGAEMAVIELV</sequence>
<dbReference type="STRING" id="1797985.A2Y83_05105"/>
<evidence type="ECO:0000313" key="7">
    <source>
        <dbReference type="Proteomes" id="UP000178323"/>
    </source>
</evidence>
<dbReference type="GO" id="GO:0006412">
    <property type="term" value="P:translation"/>
    <property type="evidence" value="ECO:0007669"/>
    <property type="project" value="UniProtKB-UniRule"/>
</dbReference>
<dbReference type="AlphaFoldDB" id="A0A1F5S939"/>
<comment type="caution">
    <text evidence="6">The sequence shown here is derived from an EMBL/GenBank/DDBJ whole genome shotgun (WGS) entry which is preliminary data.</text>
</comment>
<dbReference type="PANTHER" id="PTHR14413:SF16">
    <property type="entry name" value="LARGE RIBOSOMAL SUBUNIT PROTEIN BL17M"/>
    <property type="match status" value="1"/>
</dbReference>
<gene>
    <name evidence="4" type="primary">rplQ</name>
    <name evidence="6" type="ORF">A2Y83_05105</name>
</gene>
<comment type="similarity">
    <text evidence="1 4 5">Belongs to the bacterial ribosomal protein bL17 family.</text>
</comment>